<name>A0A8S5PCW0_9CAUD</name>
<protein>
    <submittedName>
        <fullName evidence="1">Uncharacterized protein</fullName>
    </submittedName>
</protein>
<accession>A0A8S5PCW0</accession>
<dbReference type="EMBL" id="BK015384">
    <property type="protein sequence ID" value="DAE04209.1"/>
    <property type="molecule type" value="Genomic_DNA"/>
</dbReference>
<organism evidence="1">
    <name type="scientific">Siphoviridae sp. ctmpG14</name>
    <dbReference type="NCBI Taxonomy" id="2825654"/>
    <lineage>
        <taxon>Viruses</taxon>
        <taxon>Duplodnaviria</taxon>
        <taxon>Heunggongvirae</taxon>
        <taxon>Uroviricota</taxon>
        <taxon>Caudoviricetes</taxon>
    </lineage>
</organism>
<sequence>MIVITIEATVNLHDCCNKLFRLKNESAEKVFTTEELLKFWDNEEFNRKILAYVENEVLDSGHQFLYEIGLTFKDIITCTDKAKRLYTALYLNWLVAKLVEDSEQ</sequence>
<evidence type="ECO:0000313" key="1">
    <source>
        <dbReference type="EMBL" id="DAE04209.1"/>
    </source>
</evidence>
<proteinExistence type="predicted"/>
<reference evidence="1" key="1">
    <citation type="journal article" date="2021" name="Proc. Natl. Acad. Sci. U.S.A.">
        <title>A Catalog of Tens of Thousands of Viruses from Human Metagenomes Reveals Hidden Associations with Chronic Diseases.</title>
        <authorList>
            <person name="Tisza M.J."/>
            <person name="Buck C.B."/>
        </authorList>
    </citation>
    <scope>NUCLEOTIDE SEQUENCE</scope>
    <source>
        <strain evidence="1">CtmpG14</strain>
    </source>
</reference>